<evidence type="ECO:0000256" key="4">
    <source>
        <dbReference type="ARBA" id="ARBA00022630"/>
    </source>
</evidence>
<dbReference type="Proteomes" id="UP000029444">
    <property type="component" value="Unassembled WGS sequence"/>
</dbReference>
<keyword evidence="4" id="KW-0285">Flavoprotein</keyword>
<dbReference type="CDD" id="cd04730">
    <property type="entry name" value="NPD_like"/>
    <property type="match status" value="1"/>
</dbReference>
<dbReference type="AlphaFoldDB" id="A0A095SHR4"/>
<evidence type="ECO:0000313" key="13">
    <source>
        <dbReference type="Proteomes" id="UP000029444"/>
    </source>
</evidence>
<proteinExistence type="inferred from homology"/>
<keyword evidence="12" id="KW-0223">Dioxygenase</keyword>
<evidence type="ECO:0000256" key="10">
    <source>
        <dbReference type="ARBA" id="ARBA00049401"/>
    </source>
</evidence>
<dbReference type="InterPro" id="IPR013785">
    <property type="entry name" value="Aldolase_TIM"/>
</dbReference>
<evidence type="ECO:0000256" key="1">
    <source>
        <dbReference type="ARBA" id="ARBA00001917"/>
    </source>
</evidence>
<keyword evidence="8" id="KW-0503">Monooxygenase</keyword>
<keyword evidence="13" id="KW-1185">Reference proteome</keyword>
<dbReference type="PANTHER" id="PTHR42747:SF3">
    <property type="entry name" value="NITRONATE MONOOXYGENASE-RELATED"/>
    <property type="match status" value="1"/>
</dbReference>
<comment type="similarity">
    <text evidence="2">Belongs to the nitronate monooxygenase family. NMO class I subfamily.</text>
</comment>
<dbReference type="Gene3D" id="3.20.20.70">
    <property type="entry name" value="Aldolase class I"/>
    <property type="match status" value="1"/>
</dbReference>
<keyword evidence="3" id="KW-0216">Detoxification</keyword>
<evidence type="ECO:0000256" key="6">
    <source>
        <dbReference type="ARBA" id="ARBA00022741"/>
    </source>
</evidence>
<sequence>MTVPPFISRLPLIQAPMAGVQDWRLAAAVCNAGALGSLPAGMLAPAQLAEQLDQLQQATPRPYNVNFFCHTIPAAIPDRERDWAELLAPYYREVGADPATIPTGASRKPFDEDSASVIEQFRPAVVSFHYGLPAPELLDRIKATGASILSSATTIDEALWLQQHGADAVIAQGLEAGGHRGHFLSDDLTLQQGTFSLLPQIAEAVSVPVIAAGGIATPSGVRAALTLGATAVQIGTAYLLAPEATTRSVHREWLASARARHTALTTLFSGRPARGMVNRLMEELGYFPAQTPDFPLAGNANGPLRAAAEAAGNGDFSPLWAGQFAAACRSAPATEITRWLATGCSGPN</sequence>
<evidence type="ECO:0000256" key="8">
    <source>
        <dbReference type="ARBA" id="ARBA00023033"/>
    </source>
</evidence>
<comment type="caution">
    <text evidence="12">The sequence shown here is derived from an EMBL/GenBank/DDBJ whole genome shotgun (WGS) entry which is preliminary data.</text>
</comment>
<evidence type="ECO:0000256" key="11">
    <source>
        <dbReference type="ARBA" id="ARBA00067136"/>
    </source>
</evidence>
<keyword evidence="7" id="KW-0560">Oxidoreductase</keyword>
<dbReference type="GO" id="GO:0018580">
    <property type="term" value="F:nitronate monooxygenase activity"/>
    <property type="evidence" value="ECO:0007669"/>
    <property type="project" value="InterPro"/>
</dbReference>
<dbReference type="PATRIC" id="fig|1177154.3.peg.2729"/>
<dbReference type="RefSeq" id="WP_035233697.1">
    <property type="nucleotide sequence ID" value="NZ_ARXV01000011.1"/>
</dbReference>
<dbReference type="OrthoDB" id="9778912at2"/>
<dbReference type="InterPro" id="IPR004136">
    <property type="entry name" value="NMO"/>
</dbReference>
<evidence type="ECO:0000313" key="12">
    <source>
        <dbReference type="EMBL" id="KGD64156.1"/>
    </source>
</evidence>
<dbReference type="EMBL" id="ARXV01000011">
    <property type="protein sequence ID" value="KGD64156.1"/>
    <property type="molecule type" value="Genomic_DNA"/>
</dbReference>
<dbReference type="Pfam" id="PF03060">
    <property type="entry name" value="NMO"/>
    <property type="match status" value="1"/>
</dbReference>
<evidence type="ECO:0000256" key="7">
    <source>
        <dbReference type="ARBA" id="ARBA00023002"/>
    </source>
</evidence>
<dbReference type="PANTHER" id="PTHR42747">
    <property type="entry name" value="NITRONATE MONOOXYGENASE-RELATED"/>
    <property type="match status" value="1"/>
</dbReference>
<dbReference type="GO" id="GO:0009636">
    <property type="term" value="P:response to toxic substance"/>
    <property type="evidence" value="ECO:0007669"/>
    <property type="project" value="UniProtKB-KW"/>
</dbReference>
<name>A0A095SHR4_9GAMM</name>
<reference evidence="12 13" key="1">
    <citation type="submission" date="2012-09" db="EMBL/GenBank/DDBJ databases">
        <title>Genome Sequence of alkane-degrading Bacterium Alcanivorax sp. 19-m-6.</title>
        <authorList>
            <person name="Lai Q."/>
            <person name="Shao Z."/>
        </authorList>
    </citation>
    <scope>NUCLEOTIDE SEQUENCE [LARGE SCALE GENOMIC DNA]</scope>
    <source>
        <strain evidence="12 13">19-m-6</strain>
    </source>
</reference>
<evidence type="ECO:0000256" key="3">
    <source>
        <dbReference type="ARBA" id="ARBA00022575"/>
    </source>
</evidence>
<dbReference type="STRING" id="1177154.Y5S_02696"/>
<organism evidence="12 13">
    <name type="scientific">Alcanivorax nanhaiticus</name>
    <dbReference type="NCBI Taxonomy" id="1177154"/>
    <lineage>
        <taxon>Bacteria</taxon>
        <taxon>Pseudomonadati</taxon>
        <taxon>Pseudomonadota</taxon>
        <taxon>Gammaproteobacteria</taxon>
        <taxon>Oceanospirillales</taxon>
        <taxon>Alcanivoracaceae</taxon>
        <taxon>Alcanivorax</taxon>
    </lineage>
</organism>
<evidence type="ECO:0000256" key="2">
    <source>
        <dbReference type="ARBA" id="ARBA00009881"/>
    </source>
</evidence>
<dbReference type="SUPFAM" id="SSF51412">
    <property type="entry name" value="Inosine monophosphate dehydrogenase (IMPDH)"/>
    <property type="match status" value="1"/>
</dbReference>
<comment type="catalytic activity">
    <reaction evidence="10">
        <text>3 propionate 3-nitronate + 3 O2 + H2O = 3 3-oxopropanoate + 2 nitrate + nitrite + H2O2 + 3 H(+)</text>
        <dbReference type="Rhea" id="RHEA:57332"/>
        <dbReference type="ChEBI" id="CHEBI:15377"/>
        <dbReference type="ChEBI" id="CHEBI:15378"/>
        <dbReference type="ChEBI" id="CHEBI:15379"/>
        <dbReference type="ChEBI" id="CHEBI:16240"/>
        <dbReference type="ChEBI" id="CHEBI:16301"/>
        <dbReference type="ChEBI" id="CHEBI:17632"/>
        <dbReference type="ChEBI" id="CHEBI:33190"/>
        <dbReference type="ChEBI" id="CHEBI:136067"/>
    </reaction>
</comment>
<dbReference type="GO" id="GO:0051213">
    <property type="term" value="F:dioxygenase activity"/>
    <property type="evidence" value="ECO:0007669"/>
    <property type="project" value="UniProtKB-KW"/>
</dbReference>
<protein>
    <recommendedName>
        <fullName evidence="11">Nitronate monooxygenase</fullName>
    </recommendedName>
    <alternativeName>
        <fullName evidence="9">Propionate 3-nitronate monooxygenase</fullName>
    </alternativeName>
</protein>
<keyword evidence="5" id="KW-0288">FMN</keyword>
<dbReference type="GO" id="GO:0000166">
    <property type="term" value="F:nucleotide binding"/>
    <property type="evidence" value="ECO:0007669"/>
    <property type="project" value="UniProtKB-KW"/>
</dbReference>
<evidence type="ECO:0000256" key="9">
    <source>
        <dbReference type="ARBA" id="ARBA00031155"/>
    </source>
</evidence>
<accession>A0A095SHR4</accession>
<comment type="cofactor">
    <cofactor evidence="1">
        <name>FMN</name>
        <dbReference type="ChEBI" id="CHEBI:58210"/>
    </cofactor>
</comment>
<evidence type="ECO:0000256" key="5">
    <source>
        <dbReference type="ARBA" id="ARBA00022643"/>
    </source>
</evidence>
<dbReference type="eggNOG" id="COG2070">
    <property type="taxonomic scope" value="Bacteria"/>
</dbReference>
<dbReference type="FunFam" id="3.20.20.70:FF:000154">
    <property type="entry name" value="Probable nitronate monooxygenase"/>
    <property type="match status" value="1"/>
</dbReference>
<keyword evidence="6" id="KW-0547">Nucleotide-binding</keyword>
<gene>
    <name evidence="12" type="ORF">Y5S_02696</name>
</gene>